<feature type="region of interest" description="Disordered" evidence="1">
    <location>
        <begin position="639"/>
        <end position="664"/>
    </location>
</feature>
<dbReference type="Proteomes" id="UP000316759">
    <property type="component" value="Unassembled WGS sequence"/>
</dbReference>
<accession>A0A504YTP2</accession>
<sequence>TQLSQVVVPNGYIKVHLHNLELDWYPYHVEPSPQVRWRGSTTFREARDNWLASLNRAHLPQARPVQMRHPPADPLLNLPMQMSTRFSPFPSTVNLSVIQSVLVLRIRDLDVSRVSFPDTCKSGLKSSGSSAACNALQYRGEELPSATHLFLASDKKLHCLPESSNVITVELRTTYRSRERKFNRVADNLISIHFGVSCPLSFSQIILPIPDTRLSQTGISSVEAIQSGPDALVIQFDQVIIQLLAPPLNQTAASVLKRLLAKQALISVTDEFATDRGRDEARTHVPVNLDLFSDLGASAGSSESIDTENQYWCVHCPHMWAQFLTVVKVLDDFPKKRNALGRTNLSLYRQSMLEPIPLTVWASLRFPFHPVPVAPVQPGFQLLIDLDCPVNPLDTDRRGFASLSNQAEPISLFLGAVPPVNGKLCWLPIGNQRLPDALDQLLFLCNLANQLSRVKDQLGLDMNRISGVLNNATEVPSARTSPLLYTLAFVIQKRLQLHLVSPGGALSQMNRTLRPPVDDLDSSDFCSDQQQSPVPRQLIRTAGRLDRDHSGSHSSIMERMSPPAKAHMDVSINLKHKNNSFIALVDNNRQTDNFSLKSSSTSDITSVSDDYMDKEAGAQENWLSTYEVLFRTEDALRDSDSTSVSSSGCCSSNHRFHYPKPSPEEVGTELFEMESLRLSQHTTTSDSDPLKSASGRSSQLSQSSFGDHNQREATYCPESPNENPYPLTIMLMLDGVAGEADGTDTKMRMWLKIGLVSLAYKHGAPDCMIHEKTVSELPDFPSTSRVFSWSIFTSVIRQLVKKSPDVPNETDQPSYRTSVCLHADLLKSCSFQIPKVASQTGKQLLRCFNTRGGLDRLQSMLPTGTLLREMQAPLTTMDVSLHLKRGFLAVEMGSLQTSEPGELIRKIHLQQGLSLVLDKNAVLNVGLSEKNSQKSRVVYPEILADAPYLAGDNKDLLCQYLQENAQLEKNMRQLNSTVDELKTVLTSMGHLLSMIPQR</sequence>
<proteinExistence type="predicted"/>
<reference evidence="2 3" key="1">
    <citation type="submission" date="2019-04" db="EMBL/GenBank/DDBJ databases">
        <title>Annotation for the trematode Fasciola gigantica.</title>
        <authorList>
            <person name="Choi Y.-J."/>
        </authorList>
    </citation>
    <scope>NUCLEOTIDE SEQUENCE [LARGE SCALE GENOMIC DNA]</scope>
    <source>
        <strain evidence="2">Uganda_cow_1</strain>
    </source>
</reference>
<evidence type="ECO:0000313" key="3">
    <source>
        <dbReference type="Proteomes" id="UP000316759"/>
    </source>
</evidence>
<organism evidence="2 3">
    <name type="scientific">Fasciola gigantica</name>
    <name type="common">Giant liver fluke</name>
    <dbReference type="NCBI Taxonomy" id="46835"/>
    <lineage>
        <taxon>Eukaryota</taxon>
        <taxon>Metazoa</taxon>
        <taxon>Spiralia</taxon>
        <taxon>Lophotrochozoa</taxon>
        <taxon>Platyhelminthes</taxon>
        <taxon>Trematoda</taxon>
        <taxon>Digenea</taxon>
        <taxon>Plagiorchiida</taxon>
        <taxon>Echinostomata</taxon>
        <taxon>Echinostomatoidea</taxon>
        <taxon>Fasciolidae</taxon>
        <taxon>Fasciola</taxon>
    </lineage>
</organism>
<keyword evidence="3" id="KW-1185">Reference proteome</keyword>
<name>A0A504YTP2_FASGI</name>
<feature type="region of interest" description="Disordered" evidence="1">
    <location>
        <begin position="678"/>
        <end position="721"/>
    </location>
</feature>
<dbReference type="EMBL" id="SUNJ01003074">
    <property type="protein sequence ID" value="TPP65512.1"/>
    <property type="molecule type" value="Genomic_DNA"/>
</dbReference>
<evidence type="ECO:0000313" key="2">
    <source>
        <dbReference type="EMBL" id="TPP65512.1"/>
    </source>
</evidence>
<feature type="compositionally biased region" description="Polar residues" evidence="1">
    <location>
        <begin position="678"/>
        <end position="687"/>
    </location>
</feature>
<comment type="caution">
    <text evidence="2">The sequence shown here is derived from an EMBL/GenBank/DDBJ whole genome shotgun (WGS) entry which is preliminary data.</text>
</comment>
<protein>
    <recommendedName>
        <fullName evidence="4">UHRF1-binding protein 1-like</fullName>
    </recommendedName>
</protein>
<dbReference type="AlphaFoldDB" id="A0A504YTP2"/>
<feature type="compositionally biased region" description="Low complexity" evidence="1">
    <location>
        <begin position="692"/>
        <end position="704"/>
    </location>
</feature>
<feature type="non-terminal residue" evidence="2">
    <location>
        <position position="1"/>
    </location>
</feature>
<gene>
    <name evidence="2" type="ORF">FGIG_03308</name>
</gene>
<evidence type="ECO:0000256" key="1">
    <source>
        <dbReference type="SAM" id="MobiDB-lite"/>
    </source>
</evidence>
<evidence type="ECO:0008006" key="4">
    <source>
        <dbReference type="Google" id="ProtNLM"/>
    </source>
</evidence>
<dbReference type="OrthoDB" id="43807at2759"/>
<feature type="compositionally biased region" description="Low complexity" evidence="1">
    <location>
        <begin position="641"/>
        <end position="652"/>
    </location>
</feature>